<evidence type="ECO:0000256" key="2">
    <source>
        <dbReference type="SAM" id="SignalP"/>
    </source>
</evidence>
<dbReference type="OrthoDB" id="5805158at2759"/>
<comment type="caution">
    <text evidence="4">The sequence shown here is derived from an EMBL/GenBank/DDBJ whole genome shotgun (WGS) entry which is preliminary data.</text>
</comment>
<evidence type="ECO:0000313" key="5">
    <source>
        <dbReference type="Proteomes" id="UP000835052"/>
    </source>
</evidence>
<sequence length="194" mass="21812">MLNQLILCSLIVSAAAYVVPAETAKDSAASPKGQKRMLSELERRLPFLKGVDQEGRQEFFAIIHNETLSKAEIWEAVELWASKQDKPTKEAVAEFHKNLENHVKNSRLRVEKIVQNLPEALQKLSEIIEAVDISRTEEKSKIESLYASLDADTTKTLQFLVDLVSFRKNEGRSGGAERKALKMESKTESSTKIL</sequence>
<proteinExistence type="predicted"/>
<name>A0A8S1HKS5_9PELO</name>
<dbReference type="AlphaFoldDB" id="A0A8S1HKS5"/>
<keyword evidence="2" id="KW-0732">Signal</keyword>
<dbReference type="EMBL" id="CAJGYM010000086">
    <property type="protein sequence ID" value="CAD6197163.1"/>
    <property type="molecule type" value="Genomic_DNA"/>
</dbReference>
<feature type="chain" id="PRO_5035886531" description="SXP/RAL-2 family protein Ani s 5-like cation-binding domain-containing protein" evidence="2">
    <location>
        <begin position="17"/>
        <end position="194"/>
    </location>
</feature>
<protein>
    <recommendedName>
        <fullName evidence="3">SXP/RAL-2 family protein Ani s 5-like cation-binding domain-containing protein</fullName>
    </recommendedName>
</protein>
<feature type="domain" description="SXP/RAL-2 family protein Ani s 5-like cation-binding" evidence="3">
    <location>
        <begin position="54"/>
        <end position="162"/>
    </location>
</feature>
<dbReference type="Pfam" id="PF02520">
    <property type="entry name" value="ANIS5_cation-bd"/>
    <property type="match status" value="1"/>
</dbReference>
<evidence type="ECO:0000256" key="1">
    <source>
        <dbReference type="SAM" id="MobiDB-lite"/>
    </source>
</evidence>
<dbReference type="InterPro" id="IPR003677">
    <property type="entry name" value="ANIS5_cation-bd"/>
</dbReference>
<feature type="signal peptide" evidence="2">
    <location>
        <begin position="1"/>
        <end position="16"/>
    </location>
</feature>
<reference evidence="4" key="1">
    <citation type="submission" date="2020-10" db="EMBL/GenBank/DDBJ databases">
        <authorList>
            <person name="Kikuchi T."/>
        </authorList>
    </citation>
    <scope>NUCLEOTIDE SEQUENCE</scope>
    <source>
        <strain evidence="4">NKZ352</strain>
    </source>
</reference>
<keyword evidence="5" id="KW-1185">Reference proteome</keyword>
<dbReference type="InterPro" id="IPR052823">
    <property type="entry name" value="SXP/RAL-2_related"/>
</dbReference>
<accession>A0A8S1HKS5</accession>
<evidence type="ECO:0000313" key="4">
    <source>
        <dbReference type="EMBL" id="CAD6197163.1"/>
    </source>
</evidence>
<feature type="region of interest" description="Disordered" evidence="1">
    <location>
        <begin position="174"/>
        <end position="194"/>
    </location>
</feature>
<organism evidence="4 5">
    <name type="scientific">Caenorhabditis auriculariae</name>
    <dbReference type="NCBI Taxonomy" id="2777116"/>
    <lineage>
        <taxon>Eukaryota</taxon>
        <taxon>Metazoa</taxon>
        <taxon>Ecdysozoa</taxon>
        <taxon>Nematoda</taxon>
        <taxon>Chromadorea</taxon>
        <taxon>Rhabditida</taxon>
        <taxon>Rhabditina</taxon>
        <taxon>Rhabditomorpha</taxon>
        <taxon>Rhabditoidea</taxon>
        <taxon>Rhabditidae</taxon>
        <taxon>Peloderinae</taxon>
        <taxon>Caenorhabditis</taxon>
    </lineage>
</organism>
<dbReference type="Proteomes" id="UP000835052">
    <property type="component" value="Unassembled WGS sequence"/>
</dbReference>
<dbReference type="PANTHER" id="PTHR21593">
    <property type="entry name" value="PRION-LIKE- Q/N-RICH -DOMAIN-BEARING PROTEIN PROTEIN"/>
    <property type="match status" value="1"/>
</dbReference>
<dbReference type="PANTHER" id="PTHR21593:SF36">
    <property type="entry name" value="DUF148 DOMAIN-CONTAINING PROTEIN-RELATED"/>
    <property type="match status" value="1"/>
</dbReference>
<evidence type="ECO:0000259" key="3">
    <source>
        <dbReference type="Pfam" id="PF02520"/>
    </source>
</evidence>
<gene>
    <name evidence="4" type="ORF">CAUJ_LOCUS13072</name>
</gene>